<organism evidence="1 2">
    <name type="scientific">Rhynchospora pubera</name>
    <dbReference type="NCBI Taxonomy" id="906938"/>
    <lineage>
        <taxon>Eukaryota</taxon>
        <taxon>Viridiplantae</taxon>
        <taxon>Streptophyta</taxon>
        <taxon>Embryophyta</taxon>
        <taxon>Tracheophyta</taxon>
        <taxon>Spermatophyta</taxon>
        <taxon>Magnoliopsida</taxon>
        <taxon>Liliopsida</taxon>
        <taxon>Poales</taxon>
        <taxon>Cyperaceae</taxon>
        <taxon>Cyperoideae</taxon>
        <taxon>Rhynchosporeae</taxon>
        <taxon>Rhynchospora</taxon>
    </lineage>
</organism>
<sequence length="106" mass="11995">MDRKSEERMEERPITCMPRFRPLRPATAAPAAPTSLFERTREALLRLVMLSVASKTVEVRHEKAVSIGTETHGAGYQLPDSYRSEAVKDCIEFFKRSAEGEREIVA</sequence>
<dbReference type="AlphaFoldDB" id="A0AAV8F270"/>
<evidence type="ECO:0000313" key="1">
    <source>
        <dbReference type="EMBL" id="KAJ4787189.1"/>
    </source>
</evidence>
<proteinExistence type="predicted"/>
<accession>A0AAV8F270</accession>
<name>A0AAV8F270_9POAL</name>
<dbReference type="Proteomes" id="UP001140206">
    <property type="component" value="Chromosome 2"/>
</dbReference>
<evidence type="ECO:0000313" key="2">
    <source>
        <dbReference type="Proteomes" id="UP001140206"/>
    </source>
</evidence>
<protein>
    <submittedName>
        <fullName evidence="1">Transducin/WD40 repeat-like superfamily protein</fullName>
    </submittedName>
</protein>
<dbReference type="EMBL" id="JAMFTS010000002">
    <property type="protein sequence ID" value="KAJ4787189.1"/>
    <property type="molecule type" value="Genomic_DNA"/>
</dbReference>
<dbReference type="PANTHER" id="PTHR35111">
    <property type="entry name" value="F10A5.9-RELATED"/>
    <property type="match status" value="1"/>
</dbReference>
<reference evidence="1" key="1">
    <citation type="submission" date="2022-08" db="EMBL/GenBank/DDBJ databases">
        <authorList>
            <person name="Marques A."/>
        </authorList>
    </citation>
    <scope>NUCLEOTIDE SEQUENCE</scope>
    <source>
        <strain evidence="1">RhyPub2mFocal</strain>
        <tissue evidence="1">Leaves</tissue>
    </source>
</reference>
<gene>
    <name evidence="1" type="ORF">LUZ62_038435</name>
</gene>
<dbReference type="PANTHER" id="PTHR35111:SF1">
    <property type="entry name" value="OS04G0115900 PROTEIN"/>
    <property type="match status" value="1"/>
</dbReference>
<comment type="caution">
    <text evidence="1">The sequence shown here is derived from an EMBL/GenBank/DDBJ whole genome shotgun (WGS) entry which is preliminary data.</text>
</comment>
<keyword evidence="2" id="KW-1185">Reference proteome</keyword>